<feature type="compositionally biased region" description="Polar residues" evidence="1">
    <location>
        <begin position="52"/>
        <end position="64"/>
    </location>
</feature>
<organism evidence="2 3">
    <name type="scientific">Trichinella pseudospiralis</name>
    <name type="common">Parasitic roundworm</name>
    <dbReference type="NCBI Taxonomy" id="6337"/>
    <lineage>
        <taxon>Eukaryota</taxon>
        <taxon>Metazoa</taxon>
        <taxon>Ecdysozoa</taxon>
        <taxon>Nematoda</taxon>
        <taxon>Enoplea</taxon>
        <taxon>Dorylaimia</taxon>
        <taxon>Trichinellida</taxon>
        <taxon>Trichinellidae</taxon>
        <taxon>Trichinella</taxon>
    </lineage>
</organism>
<accession>A0A0V1JV95</accession>
<dbReference type="EMBL" id="JYDV01000041">
    <property type="protein sequence ID" value="KRZ38882.1"/>
    <property type="molecule type" value="Genomic_DNA"/>
</dbReference>
<protein>
    <submittedName>
        <fullName evidence="2">Uncharacterized protein</fullName>
    </submittedName>
</protein>
<feature type="compositionally biased region" description="Basic and acidic residues" evidence="1">
    <location>
        <begin position="1"/>
        <end position="35"/>
    </location>
</feature>
<gene>
    <name evidence="2" type="ORF">T4C_9591</name>
</gene>
<feature type="compositionally biased region" description="Basic residues" evidence="1">
    <location>
        <begin position="36"/>
        <end position="49"/>
    </location>
</feature>
<proteinExistence type="predicted"/>
<dbReference type="AlphaFoldDB" id="A0A0V1JV95"/>
<reference evidence="2 3" key="1">
    <citation type="submission" date="2015-01" db="EMBL/GenBank/DDBJ databases">
        <title>Evolution of Trichinella species and genotypes.</title>
        <authorList>
            <person name="Korhonen P.K."/>
            <person name="Edoardo P."/>
            <person name="Giuseppe L.R."/>
            <person name="Gasser R.B."/>
        </authorList>
    </citation>
    <scope>NUCLEOTIDE SEQUENCE [LARGE SCALE GENOMIC DNA]</scope>
    <source>
        <strain evidence="2">ISS176</strain>
    </source>
</reference>
<dbReference type="Proteomes" id="UP000054826">
    <property type="component" value="Unassembled WGS sequence"/>
</dbReference>
<feature type="region of interest" description="Disordered" evidence="1">
    <location>
        <begin position="1"/>
        <end position="64"/>
    </location>
</feature>
<evidence type="ECO:0000313" key="3">
    <source>
        <dbReference type="Proteomes" id="UP000054826"/>
    </source>
</evidence>
<name>A0A0V1JV95_TRIPS</name>
<evidence type="ECO:0000256" key="1">
    <source>
        <dbReference type="SAM" id="MobiDB-lite"/>
    </source>
</evidence>
<sequence length="64" mass="7623">MLFLCRRENSQLASDHKVKKEDLNETLKREREREREKKKKPNKLGRRVGKMTTGQLALLSTNQR</sequence>
<evidence type="ECO:0000313" key="2">
    <source>
        <dbReference type="EMBL" id="KRZ38882.1"/>
    </source>
</evidence>
<comment type="caution">
    <text evidence="2">The sequence shown here is derived from an EMBL/GenBank/DDBJ whole genome shotgun (WGS) entry which is preliminary data.</text>
</comment>